<keyword evidence="2" id="KW-0539">Nucleus</keyword>
<evidence type="ECO:0000256" key="1">
    <source>
        <dbReference type="ARBA" id="ARBA00004123"/>
    </source>
</evidence>
<dbReference type="Gene3D" id="3.30.160.360">
    <property type="match status" value="1"/>
</dbReference>
<evidence type="ECO:0000256" key="3">
    <source>
        <dbReference type="SAM" id="MobiDB-lite"/>
    </source>
</evidence>
<dbReference type="InterPro" id="IPR003889">
    <property type="entry name" value="FYrich_C"/>
</dbReference>
<protein>
    <recommendedName>
        <fullName evidence="6">FYR C-terminal domain-containing protein</fullName>
    </recommendedName>
</protein>
<sequence>MVQPQVSQYELQRAQRIAENRRKMEEVGLVEASRKFTSAAAAPPVALEAGAERQPRKKRRVQPFGCLPQAAPADLEPTRLSRRLRGETALDQEAAEAEARAEVEAEGSARARRGLTRKRLALEEGQQLAAPFSLWSIGVTVWELGSVHRGAWAHRYWSSPGCLYHHAYPVGYRATKVQFGCTYEMRIEEGPAGPLFKVIDQDSGAVFAGSSPTKPWTDVCVAHRTGQRISGPLFFGFSDPLTQRAIAANLYSQEELRAALQGEKLESAAATPEEQAAQEFCGVEGVGEATAIVLARTTALGGSRHAGLESLRGWASASEENARALSAYLAGSEEVPESTRRWPAWRQRLVPKIVLAVSGRWLGSGAPPGAAEGAGKRSIEGGGVAFAVAQRAGSGPSEEPAAGGEQEAAAHGSGQLGGGSEEASAGTSRQAEAGRPAAGSHPAPGSSEAPAKENKQPPNLAKAPAIASAAAAAGLQRGIQRKRSCKSKWS</sequence>
<dbReference type="InParanoid" id="E1ZD24"/>
<dbReference type="OrthoDB" id="1928087at2759"/>
<dbReference type="GeneID" id="17355725"/>
<organism evidence="5">
    <name type="scientific">Chlorella variabilis</name>
    <name type="common">Green alga</name>
    <dbReference type="NCBI Taxonomy" id="554065"/>
    <lineage>
        <taxon>Eukaryota</taxon>
        <taxon>Viridiplantae</taxon>
        <taxon>Chlorophyta</taxon>
        <taxon>core chlorophytes</taxon>
        <taxon>Trebouxiophyceae</taxon>
        <taxon>Chlorellales</taxon>
        <taxon>Chlorellaceae</taxon>
        <taxon>Chlorella clade</taxon>
        <taxon>Chlorella</taxon>
    </lineage>
</organism>
<dbReference type="GO" id="GO:0051726">
    <property type="term" value="P:regulation of cell cycle"/>
    <property type="evidence" value="ECO:0007669"/>
    <property type="project" value="TreeGrafter"/>
</dbReference>
<dbReference type="PANTHER" id="PTHR22715:SF0">
    <property type="entry name" value="TRANSFORMING GROWTH FACTOR BETA REGULATOR 1"/>
    <property type="match status" value="1"/>
</dbReference>
<dbReference type="PROSITE" id="PS51542">
    <property type="entry name" value="FYRN"/>
    <property type="match status" value="1"/>
</dbReference>
<comment type="subcellular location">
    <subcellularLocation>
        <location evidence="1">Nucleus</location>
    </subcellularLocation>
</comment>
<feature type="region of interest" description="Disordered" evidence="3">
    <location>
        <begin position="38"/>
        <end position="60"/>
    </location>
</feature>
<feature type="compositionally biased region" description="Low complexity" evidence="3">
    <location>
        <begin position="461"/>
        <end position="473"/>
    </location>
</feature>
<reference evidence="4 5" key="1">
    <citation type="journal article" date="2010" name="Plant Cell">
        <title>The Chlorella variabilis NC64A genome reveals adaptation to photosymbiosis, coevolution with viruses, and cryptic sex.</title>
        <authorList>
            <person name="Blanc G."/>
            <person name="Duncan G."/>
            <person name="Agarkova I."/>
            <person name="Borodovsky M."/>
            <person name="Gurnon J."/>
            <person name="Kuo A."/>
            <person name="Lindquist E."/>
            <person name="Lucas S."/>
            <person name="Pangilinan J."/>
            <person name="Polle J."/>
            <person name="Salamov A."/>
            <person name="Terry A."/>
            <person name="Yamada T."/>
            <person name="Dunigan D.D."/>
            <person name="Grigoriev I.V."/>
            <person name="Claverie J.M."/>
            <person name="Van Etten J.L."/>
        </authorList>
    </citation>
    <scope>NUCLEOTIDE SEQUENCE [LARGE SCALE GENOMIC DNA]</scope>
    <source>
        <strain evidence="4 5">NC64A</strain>
    </source>
</reference>
<evidence type="ECO:0000313" key="4">
    <source>
        <dbReference type="EMBL" id="EFN56146.1"/>
    </source>
</evidence>
<feature type="region of interest" description="Disordered" evidence="3">
    <location>
        <begin position="390"/>
        <end position="490"/>
    </location>
</feature>
<gene>
    <name evidence="4" type="ORF">CHLNCDRAFT_57600</name>
</gene>
<name>E1ZD24_CHLVA</name>
<evidence type="ECO:0000313" key="5">
    <source>
        <dbReference type="Proteomes" id="UP000008141"/>
    </source>
</evidence>
<feature type="compositionally biased region" description="Basic residues" evidence="3">
    <location>
        <begin position="479"/>
        <end position="490"/>
    </location>
</feature>
<dbReference type="KEGG" id="cvr:CHLNCDRAFT_57600"/>
<feature type="compositionally biased region" description="Low complexity" evidence="3">
    <location>
        <begin position="39"/>
        <end position="49"/>
    </location>
</feature>
<evidence type="ECO:0008006" key="6">
    <source>
        <dbReference type="Google" id="ProtNLM"/>
    </source>
</evidence>
<dbReference type="InterPro" id="IPR040092">
    <property type="entry name" value="TBRG1"/>
</dbReference>
<keyword evidence="5" id="KW-1185">Reference proteome</keyword>
<dbReference type="PANTHER" id="PTHR22715">
    <property type="entry name" value="TRANSFORMING GROWTH FACTOR BETA REGULATED GENE 1"/>
    <property type="match status" value="1"/>
</dbReference>
<dbReference type="GO" id="GO:0005634">
    <property type="term" value="C:nucleus"/>
    <property type="evidence" value="ECO:0007669"/>
    <property type="project" value="UniProtKB-SubCell"/>
</dbReference>
<dbReference type="Proteomes" id="UP000008141">
    <property type="component" value="Unassembled WGS sequence"/>
</dbReference>
<dbReference type="RefSeq" id="XP_005848248.1">
    <property type="nucleotide sequence ID" value="XM_005848186.1"/>
</dbReference>
<dbReference type="eggNOG" id="ENOG502S3RK">
    <property type="taxonomic scope" value="Eukaryota"/>
</dbReference>
<proteinExistence type="predicted"/>
<dbReference type="OMA" id="REWEMRI"/>
<feature type="compositionally biased region" description="Low complexity" evidence="3">
    <location>
        <begin position="392"/>
        <end position="413"/>
    </location>
</feature>
<dbReference type="GO" id="GO:0140993">
    <property type="term" value="F:histone modifying activity"/>
    <property type="evidence" value="ECO:0007669"/>
    <property type="project" value="UniProtKB-ARBA"/>
</dbReference>
<dbReference type="PROSITE" id="PS51543">
    <property type="entry name" value="FYRC"/>
    <property type="match status" value="1"/>
</dbReference>
<dbReference type="AlphaFoldDB" id="E1ZD24"/>
<dbReference type="EMBL" id="GL433842">
    <property type="protein sequence ID" value="EFN56146.1"/>
    <property type="molecule type" value="Genomic_DNA"/>
</dbReference>
<evidence type="ECO:0000256" key="2">
    <source>
        <dbReference type="ARBA" id="ARBA00023242"/>
    </source>
</evidence>
<dbReference type="InterPro" id="IPR003888">
    <property type="entry name" value="FYrich_N"/>
</dbReference>
<accession>E1ZD24</accession>